<accession>A0A0A9G8Z1</accession>
<reference evidence="1" key="1">
    <citation type="submission" date="2014-09" db="EMBL/GenBank/DDBJ databases">
        <authorList>
            <person name="Magalhaes I.L.F."/>
            <person name="Oliveira U."/>
            <person name="Santos F.R."/>
            <person name="Vidigal T.H.D.A."/>
            <person name="Brescovit A.D."/>
            <person name="Santos A.J."/>
        </authorList>
    </citation>
    <scope>NUCLEOTIDE SEQUENCE</scope>
    <source>
        <tissue evidence="1">Shoot tissue taken approximately 20 cm above the soil surface</tissue>
    </source>
</reference>
<dbReference type="AlphaFoldDB" id="A0A0A9G8Z1"/>
<protein>
    <submittedName>
        <fullName evidence="1">Uncharacterized protein</fullName>
    </submittedName>
</protein>
<organism evidence="1">
    <name type="scientific">Arundo donax</name>
    <name type="common">Giant reed</name>
    <name type="synonym">Donax arundinaceus</name>
    <dbReference type="NCBI Taxonomy" id="35708"/>
    <lineage>
        <taxon>Eukaryota</taxon>
        <taxon>Viridiplantae</taxon>
        <taxon>Streptophyta</taxon>
        <taxon>Embryophyta</taxon>
        <taxon>Tracheophyta</taxon>
        <taxon>Spermatophyta</taxon>
        <taxon>Magnoliopsida</taxon>
        <taxon>Liliopsida</taxon>
        <taxon>Poales</taxon>
        <taxon>Poaceae</taxon>
        <taxon>PACMAD clade</taxon>
        <taxon>Arundinoideae</taxon>
        <taxon>Arundineae</taxon>
        <taxon>Arundo</taxon>
    </lineage>
</organism>
<sequence>MYPAAPVTHTLCPFPGCTAAAAGATPAPAEATSTTVILLTGDY</sequence>
<proteinExistence type="predicted"/>
<name>A0A0A9G8Z1_ARUDO</name>
<evidence type="ECO:0000313" key="1">
    <source>
        <dbReference type="EMBL" id="JAE20952.1"/>
    </source>
</evidence>
<dbReference type="EMBL" id="GBRH01176944">
    <property type="protein sequence ID" value="JAE20952.1"/>
    <property type="molecule type" value="Transcribed_RNA"/>
</dbReference>
<reference evidence="1" key="2">
    <citation type="journal article" date="2015" name="Data Brief">
        <title>Shoot transcriptome of the giant reed, Arundo donax.</title>
        <authorList>
            <person name="Barrero R.A."/>
            <person name="Guerrero F.D."/>
            <person name="Moolhuijzen P."/>
            <person name="Goolsby J.A."/>
            <person name="Tidwell J."/>
            <person name="Bellgard S.E."/>
            <person name="Bellgard M.I."/>
        </authorList>
    </citation>
    <scope>NUCLEOTIDE SEQUENCE</scope>
    <source>
        <tissue evidence="1">Shoot tissue taken approximately 20 cm above the soil surface</tissue>
    </source>
</reference>